<feature type="domain" description="DUF5659" evidence="2">
    <location>
        <begin position="5"/>
        <end position="59"/>
    </location>
</feature>
<name>A0ABQ4MGZ3_9BACL</name>
<feature type="region of interest" description="Disordered" evidence="1">
    <location>
        <begin position="55"/>
        <end position="75"/>
    </location>
</feature>
<dbReference type="EMBL" id="BOSL01000017">
    <property type="protein sequence ID" value="GIP55263.1"/>
    <property type="molecule type" value="Genomic_DNA"/>
</dbReference>
<evidence type="ECO:0000256" key="1">
    <source>
        <dbReference type="SAM" id="MobiDB-lite"/>
    </source>
</evidence>
<dbReference type="InterPro" id="IPR043718">
    <property type="entry name" value="DUF5659"/>
</dbReference>
<accession>A0ABQ4MGZ3</accession>
<keyword evidence="4" id="KW-1185">Reference proteome</keyword>
<evidence type="ECO:0000313" key="4">
    <source>
        <dbReference type="Proteomes" id="UP000679992"/>
    </source>
</evidence>
<evidence type="ECO:0000313" key="3">
    <source>
        <dbReference type="EMBL" id="GIP55263.1"/>
    </source>
</evidence>
<comment type="caution">
    <text evidence="3">The sequence shown here is derived from an EMBL/GenBank/DDBJ whole genome shotgun (WGS) entry which is preliminary data.</text>
</comment>
<evidence type="ECO:0000259" key="2">
    <source>
        <dbReference type="Pfam" id="PF18903"/>
    </source>
</evidence>
<organism evidence="3 4">
    <name type="scientific">Paenibacillus vini</name>
    <dbReference type="NCBI Taxonomy" id="1476024"/>
    <lineage>
        <taxon>Bacteria</taxon>
        <taxon>Bacillati</taxon>
        <taxon>Bacillota</taxon>
        <taxon>Bacilli</taxon>
        <taxon>Bacillales</taxon>
        <taxon>Paenibacillaceae</taxon>
        <taxon>Paenibacillus</taxon>
    </lineage>
</organism>
<feature type="compositionally biased region" description="Low complexity" evidence="1">
    <location>
        <begin position="56"/>
        <end position="67"/>
    </location>
</feature>
<proteinExistence type="predicted"/>
<sequence length="75" mass="8319">MRVSDRYVVTSQRVAGHLMVRGFVLKGIGDNRKYPGRNVFFFNKTPQLVAAISEYTQTNGGQTNGDGDQAERQAV</sequence>
<protein>
    <recommendedName>
        <fullName evidence="2">DUF5659 domain-containing protein</fullName>
    </recommendedName>
</protein>
<reference evidence="3 4" key="1">
    <citation type="submission" date="2021-03" db="EMBL/GenBank/DDBJ databases">
        <title>Antimicrobial resistance genes in bacteria isolated from Japanese honey, and their potential for conferring macrolide and lincosamide resistance in the American foulbrood pathogen Paenibacillus larvae.</title>
        <authorList>
            <person name="Okamoto M."/>
            <person name="Kumagai M."/>
            <person name="Kanamori H."/>
            <person name="Takamatsu D."/>
        </authorList>
    </citation>
    <scope>NUCLEOTIDE SEQUENCE [LARGE SCALE GENOMIC DNA]</scope>
    <source>
        <strain evidence="3 4">J42TS3</strain>
    </source>
</reference>
<gene>
    <name evidence="3" type="ORF">J42TS3_42980</name>
</gene>
<dbReference type="Pfam" id="PF18903">
    <property type="entry name" value="DUF5659"/>
    <property type="match status" value="1"/>
</dbReference>
<dbReference type="Proteomes" id="UP000679992">
    <property type="component" value="Unassembled WGS sequence"/>
</dbReference>